<keyword evidence="4 8" id="KW-0067">ATP-binding</keyword>
<dbReference type="PROSITE" id="PS50893">
    <property type="entry name" value="ABC_TRANSPORTER_2"/>
    <property type="match status" value="1"/>
</dbReference>
<dbReference type="PANTHER" id="PTHR43820">
    <property type="entry name" value="HIGH-AFFINITY BRANCHED-CHAIN AMINO ACID TRANSPORT ATP-BINDING PROTEIN LIVF"/>
    <property type="match status" value="1"/>
</dbReference>
<dbReference type="RefSeq" id="WP_079570181.1">
    <property type="nucleotide sequence ID" value="NZ_LT670818.1"/>
</dbReference>
<dbReference type="Proteomes" id="UP000190675">
    <property type="component" value="Chromosome I"/>
</dbReference>
<evidence type="ECO:0000256" key="4">
    <source>
        <dbReference type="ARBA" id="ARBA00022840"/>
    </source>
</evidence>
<evidence type="ECO:0000256" key="1">
    <source>
        <dbReference type="ARBA" id="ARBA00005417"/>
    </source>
</evidence>
<keyword evidence="3" id="KW-0547">Nucleotide-binding</keyword>
<dbReference type="Pfam" id="PF00005">
    <property type="entry name" value="ABC_tran"/>
    <property type="match status" value="1"/>
</dbReference>
<evidence type="ECO:0000256" key="2">
    <source>
        <dbReference type="ARBA" id="ARBA00022448"/>
    </source>
</evidence>
<gene>
    <name evidence="8" type="ORF">SAMN05444169_7088</name>
</gene>
<name>A0A1M5SE76_9BRAD</name>
<accession>A0A1M5SE76</accession>
<dbReference type="PROSITE" id="PS00211">
    <property type="entry name" value="ABC_TRANSPORTER_1"/>
    <property type="match status" value="1"/>
</dbReference>
<dbReference type="InterPro" id="IPR003593">
    <property type="entry name" value="AAA+_ATPase"/>
</dbReference>
<feature type="domain" description="ABC transporter" evidence="7">
    <location>
        <begin position="4"/>
        <end position="237"/>
    </location>
</feature>
<evidence type="ECO:0000313" key="8">
    <source>
        <dbReference type="EMBL" id="SHH36730.1"/>
    </source>
</evidence>
<proteinExistence type="inferred from homology"/>
<dbReference type="CDD" id="cd03224">
    <property type="entry name" value="ABC_TM1139_LivF_branched"/>
    <property type="match status" value="1"/>
</dbReference>
<organism evidence="8 9">
    <name type="scientific">Bradyrhizobium erythrophlei</name>
    <dbReference type="NCBI Taxonomy" id="1437360"/>
    <lineage>
        <taxon>Bacteria</taxon>
        <taxon>Pseudomonadati</taxon>
        <taxon>Pseudomonadota</taxon>
        <taxon>Alphaproteobacteria</taxon>
        <taxon>Hyphomicrobiales</taxon>
        <taxon>Nitrobacteraceae</taxon>
        <taxon>Bradyrhizobium</taxon>
    </lineage>
</organism>
<dbReference type="InterPro" id="IPR027417">
    <property type="entry name" value="P-loop_NTPase"/>
</dbReference>
<dbReference type="InterPro" id="IPR052156">
    <property type="entry name" value="BCAA_Transport_ATP-bd_LivF"/>
</dbReference>
<comment type="similarity">
    <text evidence="1">Belongs to the ABC transporter superfamily.</text>
</comment>
<keyword evidence="2" id="KW-0813">Transport</keyword>
<evidence type="ECO:0000313" key="9">
    <source>
        <dbReference type="Proteomes" id="UP000190675"/>
    </source>
</evidence>
<comment type="function">
    <text evidence="6">Involved in beta-(1--&gt;2)glucan export. Transmembrane domains (TMD) form a pore in the inner membrane and the ATP-binding domain (NBD) is responsible for energy generation.</text>
</comment>
<dbReference type="InterPro" id="IPR003439">
    <property type="entry name" value="ABC_transporter-like_ATP-bd"/>
</dbReference>
<dbReference type="GO" id="GO:0015658">
    <property type="term" value="F:branched-chain amino acid transmembrane transporter activity"/>
    <property type="evidence" value="ECO:0007669"/>
    <property type="project" value="TreeGrafter"/>
</dbReference>
<dbReference type="SMART" id="SM00382">
    <property type="entry name" value="AAA"/>
    <property type="match status" value="1"/>
</dbReference>
<dbReference type="SUPFAM" id="SSF52540">
    <property type="entry name" value="P-loop containing nucleoside triphosphate hydrolases"/>
    <property type="match status" value="1"/>
</dbReference>
<dbReference type="GO" id="GO:0016887">
    <property type="term" value="F:ATP hydrolysis activity"/>
    <property type="evidence" value="ECO:0007669"/>
    <property type="project" value="InterPro"/>
</dbReference>
<dbReference type="Gene3D" id="3.40.50.300">
    <property type="entry name" value="P-loop containing nucleotide triphosphate hydrolases"/>
    <property type="match status" value="1"/>
</dbReference>
<keyword evidence="5" id="KW-0029">Amino-acid transport</keyword>
<dbReference type="AlphaFoldDB" id="A0A1M5SE76"/>
<evidence type="ECO:0000256" key="3">
    <source>
        <dbReference type="ARBA" id="ARBA00022741"/>
    </source>
</evidence>
<dbReference type="OrthoDB" id="9781464at2"/>
<reference evidence="8 9" key="1">
    <citation type="submission" date="2016-11" db="EMBL/GenBank/DDBJ databases">
        <authorList>
            <person name="Jaros S."/>
            <person name="Januszkiewicz K."/>
            <person name="Wedrychowicz H."/>
        </authorList>
    </citation>
    <scope>NUCLEOTIDE SEQUENCE [LARGE SCALE GENOMIC DNA]</scope>
    <source>
        <strain evidence="8 9">GAS242</strain>
    </source>
</reference>
<evidence type="ECO:0000256" key="5">
    <source>
        <dbReference type="ARBA" id="ARBA00022970"/>
    </source>
</evidence>
<evidence type="ECO:0000256" key="6">
    <source>
        <dbReference type="ARBA" id="ARBA00024722"/>
    </source>
</evidence>
<dbReference type="InterPro" id="IPR017871">
    <property type="entry name" value="ABC_transporter-like_CS"/>
</dbReference>
<protein>
    <submittedName>
        <fullName evidence="8">Amino acid/amide ABC transporter ATP-binding protein 2, HAAT family</fullName>
    </submittedName>
</protein>
<dbReference type="EMBL" id="LT670818">
    <property type="protein sequence ID" value="SHH36730.1"/>
    <property type="molecule type" value="Genomic_DNA"/>
</dbReference>
<dbReference type="GO" id="GO:0005524">
    <property type="term" value="F:ATP binding"/>
    <property type="evidence" value="ECO:0007669"/>
    <property type="project" value="UniProtKB-KW"/>
</dbReference>
<dbReference type="GO" id="GO:0015807">
    <property type="term" value="P:L-amino acid transport"/>
    <property type="evidence" value="ECO:0007669"/>
    <property type="project" value="TreeGrafter"/>
</dbReference>
<dbReference type="PANTHER" id="PTHR43820:SF4">
    <property type="entry name" value="HIGH-AFFINITY BRANCHED-CHAIN AMINO ACID TRANSPORT ATP-BINDING PROTEIN LIVF"/>
    <property type="match status" value="1"/>
</dbReference>
<sequence>MPLIEVDDVHVNYGRLSALRGVSLNVEDGEIVCICGPNGAGKSTILKAIAGGVRPRLGAIRFAGVALMGKAPEAISRLGLSFVPEGRHVFSTLSVDENLRIGSYQRRDRTNINADRERMLELFPRLRERLKQPAGKLSGGEQQMLVICRALMTRPRIILVDEPSLGLAPQIIGRVYDILLDMRRRDNVTLLINEQSSERVMRVADRVYVLRNGVIRLCIRPADIADGRSLKSAYFGFDEPQETLQEGAQQ</sequence>
<evidence type="ECO:0000259" key="7">
    <source>
        <dbReference type="PROSITE" id="PS50893"/>
    </source>
</evidence>